<comment type="subcellular location">
    <subcellularLocation>
        <location evidence="1">Secreted</location>
    </subcellularLocation>
</comment>
<sequence>MHTYKKTIEFKGRDRTFHYACPQKINKPLPIVFGFHGAGSSARHHMKITRFHEKAEDYQMMAVFPEAVQLDRSDRMSKQWNEGRRKNAAYQNDVDDVGFIVKLIDWLKHEFSIDEDRVYATGFSNGSAFSMRIALECQDVITGVGGVAGPIVRDMAEDGEWRKSMPMLFIMGTDDSMVPYDGEYNSEYMIDQLLSAQETARFFAKSWPESSLELKEEITALNEPSIFKYTYHQHESVVFYSINGGGHTWPGGPDTQASSLTGEVNTQLDASQLIWDHLKNFRKE</sequence>
<dbReference type="EMBL" id="CP095074">
    <property type="protein sequence ID" value="UOQ92065.1"/>
    <property type="molecule type" value="Genomic_DNA"/>
</dbReference>
<evidence type="ECO:0000256" key="2">
    <source>
        <dbReference type="ARBA" id="ARBA00022525"/>
    </source>
</evidence>
<evidence type="ECO:0000256" key="3">
    <source>
        <dbReference type="ARBA" id="ARBA00022651"/>
    </source>
</evidence>
<evidence type="ECO:0000313" key="9">
    <source>
        <dbReference type="EMBL" id="UOQ92065.1"/>
    </source>
</evidence>
<evidence type="ECO:0000259" key="8">
    <source>
        <dbReference type="Pfam" id="PF02230"/>
    </source>
</evidence>
<dbReference type="InterPro" id="IPR029058">
    <property type="entry name" value="AB_hydrolase_fold"/>
</dbReference>
<keyword evidence="3" id="KW-0858">Xylan degradation</keyword>
<evidence type="ECO:0000256" key="4">
    <source>
        <dbReference type="ARBA" id="ARBA00022729"/>
    </source>
</evidence>
<dbReference type="RefSeq" id="WP_244751676.1">
    <property type="nucleotide sequence ID" value="NZ_CP095074.1"/>
</dbReference>
<keyword evidence="7" id="KW-0624">Polysaccharide degradation</keyword>
<dbReference type="Proteomes" id="UP000831880">
    <property type="component" value="Chromosome"/>
</dbReference>
<reference evidence="9 10" key="1">
    <citation type="submission" date="2022-04" db="EMBL/GenBank/DDBJ databases">
        <title>Halobacillus sp. isolated from saltern.</title>
        <authorList>
            <person name="Won M."/>
            <person name="Lee C.-M."/>
            <person name="Woen H.-Y."/>
            <person name="Kwon S.-W."/>
        </authorList>
    </citation>
    <scope>NUCLEOTIDE SEQUENCE [LARGE SCALE GENOMIC DNA]</scope>
    <source>
        <strain evidence="9 10">SSTM10-2</strain>
    </source>
</reference>
<gene>
    <name evidence="9" type="ORF">MUO14_16400</name>
</gene>
<accession>A0ABY4GV62</accession>
<keyword evidence="5 9" id="KW-0378">Hydrolase</keyword>
<name>A0ABY4GV62_9BACI</name>
<keyword evidence="10" id="KW-1185">Reference proteome</keyword>
<dbReference type="Pfam" id="PF02230">
    <property type="entry name" value="Abhydrolase_2"/>
    <property type="match status" value="1"/>
</dbReference>
<dbReference type="PANTHER" id="PTHR38050:SF2">
    <property type="entry name" value="FERULOYL ESTERASE C-RELATED"/>
    <property type="match status" value="1"/>
</dbReference>
<dbReference type="InterPro" id="IPR043595">
    <property type="entry name" value="FaeB/C/D"/>
</dbReference>
<feature type="domain" description="Phospholipase/carboxylesterase/thioesterase" evidence="8">
    <location>
        <begin position="28"/>
        <end position="201"/>
    </location>
</feature>
<dbReference type="Gene3D" id="3.40.50.1820">
    <property type="entry name" value="alpha/beta hydrolase"/>
    <property type="match status" value="1"/>
</dbReference>
<keyword evidence="4" id="KW-0732">Signal</keyword>
<dbReference type="SUPFAM" id="SSF53474">
    <property type="entry name" value="alpha/beta-Hydrolases"/>
    <property type="match status" value="1"/>
</dbReference>
<evidence type="ECO:0000313" key="10">
    <source>
        <dbReference type="Proteomes" id="UP000831880"/>
    </source>
</evidence>
<evidence type="ECO:0000256" key="1">
    <source>
        <dbReference type="ARBA" id="ARBA00004613"/>
    </source>
</evidence>
<organism evidence="9 10">
    <name type="scientific">Halobacillus shinanisalinarum</name>
    <dbReference type="NCBI Taxonomy" id="2932258"/>
    <lineage>
        <taxon>Bacteria</taxon>
        <taxon>Bacillati</taxon>
        <taxon>Bacillota</taxon>
        <taxon>Bacilli</taxon>
        <taxon>Bacillales</taxon>
        <taxon>Bacillaceae</taxon>
        <taxon>Halobacillus</taxon>
    </lineage>
</organism>
<dbReference type="InterPro" id="IPR003140">
    <property type="entry name" value="PLipase/COase/thioEstase"/>
</dbReference>
<dbReference type="GO" id="GO:0016787">
    <property type="term" value="F:hydrolase activity"/>
    <property type="evidence" value="ECO:0007669"/>
    <property type="project" value="UniProtKB-KW"/>
</dbReference>
<evidence type="ECO:0000256" key="5">
    <source>
        <dbReference type="ARBA" id="ARBA00022801"/>
    </source>
</evidence>
<evidence type="ECO:0000256" key="6">
    <source>
        <dbReference type="ARBA" id="ARBA00023277"/>
    </source>
</evidence>
<proteinExistence type="predicted"/>
<keyword evidence="2" id="KW-0964">Secreted</keyword>
<protein>
    <submittedName>
        <fullName evidence="9">Alpha/beta hydrolase-fold protein</fullName>
    </submittedName>
</protein>
<evidence type="ECO:0000256" key="7">
    <source>
        <dbReference type="ARBA" id="ARBA00023326"/>
    </source>
</evidence>
<dbReference type="PANTHER" id="PTHR38050">
    <property type="match status" value="1"/>
</dbReference>
<keyword evidence="6" id="KW-0119">Carbohydrate metabolism</keyword>